<feature type="region of interest" description="Disordered" evidence="4">
    <location>
        <begin position="1130"/>
        <end position="1168"/>
    </location>
</feature>
<dbReference type="GO" id="GO:0004672">
    <property type="term" value="F:protein kinase activity"/>
    <property type="evidence" value="ECO:0007669"/>
    <property type="project" value="InterPro"/>
</dbReference>
<dbReference type="SUPFAM" id="SSF48403">
    <property type="entry name" value="Ankyrin repeat"/>
    <property type="match status" value="2"/>
</dbReference>
<dbReference type="SMART" id="SM00248">
    <property type="entry name" value="ANK"/>
    <property type="match status" value="9"/>
</dbReference>
<dbReference type="CDD" id="cd14348">
    <property type="entry name" value="UBA_p47"/>
    <property type="match status" value="1"/>
</dbReference>
<proteinExistence type="predicted"/>
<evidence type="ECO:0000313" key="6">
    <source>
        <dbReference type="EMBL" id="KAF0985167.1"/>
    </source>
</evidence>
<protein>
    <recommendedName>
        <fullName evidence="5">Protein kinase domain-containing protein</fullName>
    </recommendedName>
</protein>
<dbReference type="Pfam" id="PF14555">
    <property type="entry name" value="UBA_4"/>
    <property type="match status" value="1"/>
</dbReference>
<sequence>MNHQNNNHPILELPSSSSSSSSLKSTSAAWSTPPTRSSSTSRNSFTQIKNRHSNFVVLVVCYEASPHPSSSHSHSTTTTTSSNRTRTAATLKSIIDDEEDDGNTTNTNMDHPHGPIIRRKWREFPLPLDEFKVRQWSGLPNDLSLFYYHVPTFKECVHNGINFMSYPNHVIIDTIELERHELKKTECYFVCTRDKYLIKPEHDPVYIRMRTQKQNESSMIRRFCIITESNEQEAQFYLEASNYELGEALKSYFMAQPMNHRVESNSSRKVSLETTFLSSAKLGQVEKLQALLTIPYAFSIDTVNNMGMNVLHLAALHSQLACLNLLLNYFNSAMDDDEEEGPVGSKYSNGTTPGGVSTTIHRSSTTPCTGGESPHHHRKISNSLLNQNDHLGNTPLFYAAMGDSVDCFDLLIQQDDISLFEKNNNSETILHAIAMGRGNKAIFESYFIACALKLDEDEERYKSWCNTKNNDQETAFLMACRKNRHSIVSTILDPNQCYVSIMDIHLKNRFSQNALIVAAKENAYQTCELLLKSNLFNVNEKDEKNLTPLFYACLFSHHECISLLLNYGADYTLDYQVNYLIRGVLQGDQKTIQYLLRAGMSPDYRGVTMYDETSVYHLNSSTDTTTIYGSPNNSSSGSETKVHSSPLLNMTPLQLCIYGSSSSGDIGGGIDGDSTDPSFEDDEDHDDMSSTNNNNTRHHRVRVHESSSPVMELIMRNISSHHDKSLSNSAHLIMSQIFQLLIDSGANVNLNIQHLQIRGGLQAHCLSFPLLDCVYALNMELFMKLLSHPNINANQSCIYTGRTCAHFIIEQYYLTDSQNLKLVAMFRELLKVPSFNVNAQDVFGRTPLYLSNLCGTHHLSKLLMNHPNCDATLCDVSGVSAQHVCDLIGSIYCNEMKAKKHKTMCFKLDSRSHSMVLLPKIQIGYYLQHEVLRFTFKNVIPMITMSTRNKSHNSTSMTTTMDNKNGTTTIMNQPYPHHHHMDHHHMSEFSKNNLIKFYQRFYHLKKYLPSAYMLNCNKFKNNPHRHDMFCKMIDFELESSNKIRLIVSSNVEYIETNSLKFFMDRRLTRGIQMKFGTALKLISSIYILHSCGIVHGNIRPITSRFKEPTKTCLVLDYAFPLLNRFKNDHENQQPQQLHSKNNNSKNQQPQQPHSKNDDDNHDDDDYYTSPEVKQYGYDALCEESDIYSLGAIFYELFFDHKYGEKDMSSSVNPLFKDLESILAACCSECIRDRPTMKNLYQVVKRCTNEVIQSQVLDDLMTQQLSTEVKLVERLIQTYAHPTLVPALTRTTLDFSMSGNSSGGHHNSTNNSTSYCSSSSSNNNTDQYHVWKATNNLKGCIKKLKEEYSKIVSNTTVNNALPPLSEVSNVLDEIEEYYTSTTSTTTTTGTTTTTSTAGTTTTGTNSFDCFEKLHSPSFLTTIYDILYLLVQTLPDKFKIAPFDVLRLILLDENAVQHLFKTVSGMKLLDELMNRMNQFVKLCTSSHGSSSSSSSSSTTTPPPVDTFSITVINSCLSHIMKTNHGCNYFVNFKPQHYCTLVNFLIQCFTFINSEEKCFYSASSVVFNMRFDIYRIGDQYGPILSQKLKDLCLKFQHPFFDRDVQAEKCSKQLLDAIVMCLDRIYLKHRQQQSSSSPPLSIITSDTIKYLAKALYTIMKMDNHAREYMTFKLSSSSSSSSSWSCSLLQPVIESGLYVAISNMIDPEPFLHDEEFYVENLKYKFLKPKK</sequence>
<dbReference type="SUPFAM" id="SSF56112">
    <property type="entry name" value="Protein kinase-like (PK-like)"/>
    <property type="match status" value="1"/>
</dbReference>
<dbReference type="Proteomes" id="UP000444721">
    <property type="component" value="Unassembled WGS sequence"/>
</dbReference>
<dbReference type="Pfam" id="PF12796">
    <property type="entry name" value="Ank_2"/>
    <property type="match status" value="1"/>
</dbReference>
<evidence type="ECO:0000256" key="1">
    <source>
        <dbReference type="ARBA" id="ARBA00022737"/>
    </source>
</evidence>
<dbReference type="InterPro" id="IPR000719">
    <property type="entry name" value="Prot_kinase_dom"/>
</dbReference>
<dbReference type="PANTHER" id="PTHR24198">
    <property type="entry name" value="ANKYRIN REPEAT AND PROTEIN KINASE DOMAIN-CONTAINING PROTEIN"/>
    <property type="match status" value="1"/>
</dbReference>
<evidence type="ECO:0000313" key="7">
    <source>
        <dbReference type="Proteomes" id="UP000444721"/>
    </source>
</evidence>
<reference evidence="6 7" key="1">
    <citation type="journal article" date="2019" name="Sci. Rep.">
        <title>Nanopore sequencing improves the draft genome of the human pathogenic amoeba Naegleria fowleri.</title>
        <authorList>
            <person name="Liechti N."/>
            <person name="Schurch N."/>
            <person name="Bruggmann R."/>
            <person name="Wittwer M."/>
        </authorList>
    </citation>
    <scope>NUCLEOTIDE SEQUENCE [LARGE SCALE GENOMIC DNA]</scope>
    <source>
        <strain evidence="6 7">ATCC 30894</strain>
    </source>
</reference>
<feature type="region of interest" description="Disordered" evidence="4">
    <location>
        <begin position="667"/>
        <end position="706"/>
    </location>
</feature>
<accession>A0A6A5C789</accession>
<dbReference type="OrthoDB" id="163438at2759"/>
<dbReference type="VEuPathDB" id="AmoebaDB:FDP41_000206"/>
<evidence type="ECO:0000256" key="2">
    <source>
        <dbReference type="ARBA" id="ARBA00023043"/>
    </source>
</evidence>
<dbReference type="InterPro" id="IPR011009">
    <property type="entry name" value="Kinase-like_dom_sf"/>
</dbReference>
<dbReference type="PROSITE" id="PS50297">
    <property type="entry name" value="ANK_REP_REGION"/>
    <property type="match status" value="1"/>
</dbReference>
<evidence type="ECO:0000256" key="3">
    <source>
        <dbReference type="PROSITE-ProRule" id="PRU00023"/>
    </source>
</evidence>
<dbReference type="PROSITE" id="PS50011">
    <property type="entry name" value="PROTEIN_KINASE_DOM"/>
    <property type="match status" value="1"/>
</dbReference>
<name>A0A6A5C789_NAEFO</name>
<feature type="region of interest" description="Disordered" evidence="4">
    <location>
        <begin position="339"/>
        <end position="378"/>
    </location>
</feature>
<feature type="compositionally biased region" description="Low complexity" evidence="4">
    <location>
        <begin position="1135"/>
        <end position="1153"/>
    </location>
</feature>
<dbReference type="VEuPathDB" id="AmoebaDB:NF0060340"/>
<dbReference type="Gene3D" id="1.25.40.20">
    <property type="entry name" value="Ankyrin repeat-containing domain"/>
    <property type="match status" value="4"/>
</dbReference>
<dbReference type="PROSITE" id="PS50088">
    <property type="entry name" value="ANK_REPEAT"/>
    <property type="match status" value="1"/>
</dbReference>
<feature type="compositionally biased region" description="Low complexity" evidence="4">
    <location>
        <begin position="15"/>
        <end position="44"/>
    </location>
</feature>
<dbReference type="VEuPathDB" id="AmoebaDB:NfTy_024950"/>
<keyword evidence="7" id="KW-1185">Reference proteome</keyword>
<dbReference type="InterPro" id="IPR002110">
    <property type="entry name" value="Ankyrin_rpt"/>
</dbReference>
<feature type="domain" description="Protein kinase" evidence="5">
    <location>
        <begin position="925"/>
        <end position="1283"/>
    </location>
</feature>
<gene>
    <name evidence="6" type="ORF">FDP41_000206</name>
</gene>
<feature type="region of interest" description="Disordered" evidence="4">
    <location>
        <begin position="1298"/>
        <end position="1322"/>
    </location>
</feature>
<dbReference type="InterPro" id="IPR036770">
    <property type="entry name" value="Ankyrin_rpt-contain_sf"/>
</dbReference>
<dbReference type="Gene3D" id="1.10.510.10">
    <property type="entry name" value="Transferase(Phosphotransferase) domain 1"/>
    <property type="match status" value="1"/>
</dbReference>
<evidence type="ECO:0000259" key="5">
    <source>
        <dbReference type="PROSITE" id="PS50011"/>
    </source>
</evidence>
<dbReference type="EMBL" id="VFQX01000001">
    <property type="protein sequence ID" value="KAF0985167.1"/>
    <property type="molecule type" value="Genomic_DNA"/>
</dbReference>
<dbReference type="GO" id="GO:0005524">
    <property type="term" value="F:ATP binding"/>
    <property type="evidence" value="ECO:0007669"/>
    <property type="project" value="InterPro"/>
</dbReference>
<dbReference type="GeneID" id="68107424"/>
<dbReference type="InterPro" id="IPR011989">
    <property type="entry name" value="ARM-like"/>
</dbReference>
<keyword evidence="1" id="KW-0677">Repeat</keyword>
<evidence type="ECO:0000256" key="4">
    <source>
        <dbReference type="SAM" id="MobiDB-lite"/>
    </source>
</evidence>
<keyword evidence="2 3" id="KW-0040">ANK repeat</keyword>
<comment type="caution">
    <text evidence="6">The sequence shown here is derived from an EMBL/GenBank/DDBJ whole genome shotgun (WGS) entry which is preliminary data.</text>
</comment>
<dbReference type="Pfam" id="PF00023">
    <property type="entry name" value="Ank"/>
    <property type="match status" value="1"/>
</dbReference>
<dbReference type="RefSeq" id="XP_044569880.1">
    <property type="nucleotide sequence ID" value="XM_044705213.1"/>
</dbReference>
<feature type="region of interest" description="Disordered" evidence="4">
    <location>
        <begin position="1"/>
        <end position="45"/>
    </location>
</feature>
<dbReference type="Gene3D" id="1.10.8.10">
    <property type="entry name" value="DNA helicase RuvA subunit, C-terminal domain"/>
    <property type="match status" value="1"/>
</dbReference>
<dbReference type="Gene3D" id="1.25.10.10">
    <property type="entry name" value="Leucine-rich Repeat Variant"/>
    <property type="match status" value="1"/>
</dbReference>
<feature type="compositionally biased region" description="Polar residues" evidence="4">
    <location>
        <begin position="346"/>
        <end position="368"/>
    </location>
</feature>
<feature type="region of interest" description="Disordered" evidence="4">
    <location>
        <begin position="66"/>
        <end position="87"/>
    </location>
</feature>
<dbReference type="PANTHER" id="PTHR24198:SF165">
    <property type="entry name" value="ANKYRIN REPEAT-CONTAINING PROTEIN-RELATED"/>
    <property type="match status" value="1"/>
</dbReference>
<organism evidence="6 7">
    <name type="scientific">Naegleria fowleri</name>
    <name type="common">Brain eating amoeba</name>
    <dbReference type="NCBI Taxonomy" id="5763"/>
    <lineage>
        <taxon>Eukaryota</taxon>
        <taxon>Discoba</taxon>
        <taxon>Heterolobosea</taxon>
        <taxon>Tetramitia</taxon>
        <taxon>Eutetramitia</taxon>
        <taxon>Vahlkampfiidae</taxon>
        <taxon>Naegleria</taxon>
    </lineage>
</organism>
<dbReference type="OMA" id="YHVPTFK"/>
<feature type="repeat" description="ANK" evidence="3">
    <location>
        <begin position="544"/>
        <end position="576"/>
    </location>
</feature>